<sequence length="353" mass="41731">MLLVNEVVEHKLNPQQKHNEFEIHFPHDNETKALSITRYYEYLYGMLALSTRNNEEELLGNYFKFLSLVVSNIYQKPEEEKERHEVLHRTAKQIILLLRFYRLANVNIQKNNEYDEYAIDIGTRVAYHKIRFSELANSIVQEKYNFIPRFFTLRNENLRGEFMSQNKIIACCSICNNYDLNSFNVTFNVSMIPNFIKYSESLNTLQHVYGLLLGKQKEIGMVELCRILSFRENQDLFDPKNLKIVVNNIAARGYFIYGIICYNQSPASLLKMPEIKYREYVNCGAFVINYFKYVGMSLIYHFPRVDEEIWKPIIPNQPLLEYVVTHFTSCSHIDINHAVENGIIEHDRYIIDI</sequence>
<name>A0A0K0EH53_STRER</name>
<protein>
    <submittedName>
        <fullName evidence="2">PCI domain-containing protein</fullName>
    </submittedName>
</protein>
<dbReference type="Proteomes" id="UP000035681">
    <property type="component" value="Unplaced"/>
</dbReference>
<evidence type="ECO:0000313" key="2">
    <source>
        <dbReference type="WBParaSite" id="SSTP_0000881000.1"/>
    </source>
</evidence>
<accession>A0A0K0EH53</accession>
<organism evidence="2">
    <name type="scientific">Strongyloides stercoralis</name>
    <name type="common">Threadworm</name>
    <dbReference type="NCBI Taxonomy" id="6248"/>
    <lineage>
        <taxon>Eukaryota</taxon>
        <taxon>Metazoa</taxon>
        <taxon>Ecdysozoa</taxon>
        <taxon>Nematoda</taxon>
        <taxon>Chromadorea</taxon>
        <taxon>Rhabditida</taxon>
        <taxon>Tylenchina</taxon>
        <taxon>Panagrolaimomorpha</taxon>
        <taxon>Strongyloidoidea</taxon>
        <taxon>Strongyloididae</taxon>
        <taxon>Strongyloides</taxon>
    </lineage>
</organism>
<evidence type="ECO:0000313" key="1">
    <source>
        <dbReference type="Proteomes" id="UP000035681"/>
    </source>
</evidence>
<dbReference type="WBParaSite" id="SSTP_0000881000.1">
    <property type="protein sequence ID" value="SSTP_0000881000.1"/>
    <property type="gene ID" value="SSTP_0000881000"/>
</dbReference>
<keyword evidence="1" id="KW-1185">Reference proteome</keyword>
<dbReference type="WBParaSite" id="TCONS_00015967.p1">
    <property type="protein sequence ID" value="TCONS_00015967.p1"/>
    <property type="gene ID" value="XLOC_010736"/>
</dbReference>
<proteinExistence type="predicted"/>
<dbReference type="AlphaFoldDB" id="A0A0K0EH53"/>
<reference evidence="2" key="1">
    <citation type="submission" date="2015-08" db="UniProtKB">
        <authorList>
            <consortium name="WormBaseParasite"/>
        </authorList>
    </citation>
    <scope>IDENTIFICATION</scope>
</reference>